<feature type="domain" description="TASOR pseudo-PARP" evidence="2">
    <location>
        <begin position="93"/>
        <end position="251"/>
    </location>
</feature>
<dbReference type="EnsemblMetazoa" id="CLYHEMT016597.1">
    <property type="protein sequence ID" value="CLYHEMP016597.1"/>
    <property type="gene ID" value="CLYHEMG016597"/>
</dbReference>
<organism evidence="3 4">
    <name type="scientific">Clytia hemisphaerica</name>
    <dbReference type="NCBI Taxonomy" id="252671"/>
    <lineage>
        <taxon>Eukaryota</taxon>
        <taxon>Metazoa</taxon>
        <taxon>Cnidaria</taxon>
        <taxon>Hydrozoa</taxon>
        <taxon>Hydroidolina</taxon>
        <taxon>Leptothecata</taxon>
        <taxon>Obeliida</taxon>
        <taxon>Clytiidae</taxon>
        <taxon>Clytia</taxon>
    </lineage>
</organism>
<sequence length="672" mass="75646">MDENREKKKRKKKNDTPPPRSSPPPSLKPFTIPKTGNKDLFTSLSLDSHDAKDIVKNINNTLWDRATTTINVIKIEKVQNSLFQSEYDAKRKEFKEKKYTTSETADSYGFLFFKNIAECKTACSDGIIRGDQRLPSTAGYCLGDKKYGIYLCRCADILNTLPLWEKDNVIVLVCKFMKGKTNTVNENTNSTIEPSPEFDAHTSKSFQRGKKWTHAKIYNTSQIYLYEVDLDKFSEEDEDAIYAKRPRQCLPYAIATFRVQQNVQPSVITKGPVTQKSAAAKQLPSTMQPVAVPLPSNQAPSVTDFAALVGNNRQVWSGNYYNNNVSYGQIRLCMYSKDMNNLALPIDGTSLCVTQKISIAKLESVLPQKIFRKCPCLNMRYAETVENERFLHAEIHPEAVMSNKFEHLHQHLLQSEMAGMSTIRPGLKMFVIPTGEYTHKIGITGPGYPPILHCLFLKPFKDCDVIIENRDNVFQDFKKRIFDCLIERLHQNEQLKSQKSKNPSPITKYKNGYSMDQRKKIITAYNTIRKTCAAANAKKSNAPPPNSSNAITAPPKQNKSDDKAMFPDQRPSTQHPPLDNSRPISPPPSLPSIDFSSPAIPISQTAIPTTQSSTAASNAQTDTSTTALSSMSALINSPAFQMFQKTNPTVVHYRGKPRTYEIANYYSSIKRE</sequence>
<dbReference type="PANTHER" id="PTHR16207">
    <property type="entry name" value="SET DOMAIN-CONTAINING PROTEIN"/>
    <property type="match status" value="1"/>
</dbReference>
<protein>
    <recommendedName>
        <fullName evidence="2">TASOR pseudo-PARP domain-containing protein</fullName>
    </recommendedName>
</protein>
<keyword evidence="4" id="KW-1185">Reference proteome</keyword>
<dbReference type="RefSeq" id="XP_066929467.1">
    <property type="nucleotide sequence ID" value="XM_067073366.1"/>
</dbReference>
<dbReference type="RefSeq" id="XP_066929466.1">
    <property type="nucleotide sequence ID" value="XM_067073365.1"/>
</dbReference>
<dbReference type="GO" id="GO:0045814">
    <property type="term" value="P:negative regulation of gene expression, epigenetic"/>
    <property type="evidence" value="ECO:0007669"/>
    <property type="project" value="InterPro"/>
</dbReference>
<dbReference type="AlphaFoldDB" id="A0A7M6DMP3"/>
<evidence type="ECO:0000256" key="1">
    <source>
        <dbReference type="SAM" id="MobiDB-lite"/>
    </source>
</evidence>
<evidence type="ECO:0000313" key="3">
    <source>
        <dbReference type="EnsemblMetazoa" id="CLYHEMP016597.2"/>
    </source>
</evidence>
<feature type="region of interest" description="Disordered" evidence="1">
    <location>
        <begin position="1"/>
        <end position="33"/>
    </location>
</feature>
<feature type="compositionally biased region" description="Polar residues" evidence="1">
    <location>
        <begin position="494"/>
        <end position="505"/>
    </location>
</feature>
<dbReference type="InterPro" id="IPR022188">
    <property type="entry name" value="TASOR_DUF3715"/>
</dbReference>
<feature type="region of interest" description="Disordered" evidence="1">
    <location>
        <begin position="494"/>
        <end position="513"/>
    </location>
</feature>
<evidence type="ECO:0000259" key="2">
    <source>
        <dbReference type="Pfam" id="PF12509"/>
    </source>
</evidence>
<proteinExistence type="predicted"/>
<feature type="region of interest" description="Disordered" evidence="1">
    <location>
        <begin position="537"/>
        <end position="598"/>
    </location>
</feature>
<dbReference type="InterPro" id="IPR046432">
    <property type="entry name" value="TASOR"/>
</dbReference>
<evidence type="ECO:0000313" key="4">
    <source>
        <dbReference type="Proteomes" id="UP000594262"/>
    </source>
</evidence>
<reference evidence="3" key="1">
    <citation type="submission" date="2021-01" db="UniProtKB">
        <authorList>
            <consortium name="EnsemblMetazoa"/>
        </authorList>
    </citation>
    <scope>IDENTIFICATION</scope>
</reference>
<feature type="compositionally biased region" description="Pro residues" evidence="1">
    <location>
        <begin position="16"/>
        <end position="27"/>
    </location>
</feature>
<dbReference type="GeneID" id="136817021"/>
<dbReference type="Gene3D" id="3.90.228.10">
    <property type="match status" value="1"/>
</dbReference>
<dbReference type="Proteomes" id="UP000594262">
    <property type="component" value="Unplaced"/>
</dbReference>
<dbReference type="PANTHER" id="PTHR16207:SF11">
    <property type="entry name" value="SET DOMAIN-CONTAINING PROTEIN"/>
    <property type="match status" value="1"/>
</dbReference>
<dbReference type="Pfam" id="PF12509">
    <property type="entry name" value="DUF3715"/>
    <property type="match status" value="1"/>
</dbReference>
<name>A0A7M6DMP3_9CNID</name>
<dbReference type="OrthoDB" id="5960959at2759"/>
<dbReference type="EnsemblMetazoa" id="CLYHEMT016597.2">
    <property type="protein sequence ID" value="CLYHEMP016597.2"/>
    <property type="gene ID" value="CLYHEMG016597"/>
</dbReference>
<dbReference type="GO" id="GO:0005654">
    <property type="term" value="C:nucleoplasm"/>
    <property type="evidence" value="ECO:0007669"/>
    <property type="project" value="TreeGrafter"/>
</dbReference>
<accession>A0A7M6DMP3</accession>